<protein>
    <submittedName>
        <fullName evidence="2">Carotenogenesis protein CarS</fullName>
    </submittedName>
</protein>
<dbReference type="Pfam" id="PF18354">
    <property type="entry name" value="SH3_18"/>
    <property type="match status" value="1"/>
</dbReference>
<reference evidence="2 3" key="1">
    <citation type="submission" date="2023-12" db="EMBL/GenBank/DDBJ databases">
        <title>the genome sequence of Hyalangium sp. s54d21.</title>
        <authorList>
            <person name="Zhang X."/>
        </authorList>
    </citation>
    <scope>NUCLEOTIDE SEQUENCE [LARGE SCALE GENOMIC DNA]</scope>
    <source>
        <strain evidence="3">s54d21</strain>
    </source>
</reference>
<evidence type="ECO:0000313" key="2">
    <source>
        <dbReference type="EMBL" id="MDY7230384.1"/>
    </source>
</evidence>
<dbReference type="RefSeq" id="WP_321549108.1">
    <property type="nucleotide sequence ID" value="NZ_JAXIVS010000011.1"/>
</dbReference>
<feature type="domain" description="CarS SH3" evidence="1">
    <location>
        <begin position="1"/>
        <end position="85"/>
    </location>
</feature>
<sequence>MNQDPSLIVSEDVEGAPVRIGEKVRIARAPPEDVLSQRFLGRVGVVVALVFDDPRLQYPADPLIQVRVPGLGEDLFFFEELELTPEWARRPLPPVRRARPVDERDPADLS</sequence>
<proteinExistence type="predicted"/>
<keyword evidence="3" id="KW-1185">Reference proteome</keyword>
<dbReference type="InterPro" id="IPR041199">
    <property type="entry name" value="CarS_SH3"/>
</dbReference>
<accession>A0ABU5HBX6</accession>
<evidence type="ECO:0000313" key="3">
    <source>
        <dbReference type="Proteomes" id="UP001291309"/>
    </source>
</evidence>
<comment type="caution">
    <text evidence="2">The sequence shown here is derived from an EMBL/GenBank/DDBJ whole genome shotgun (WGS) entry which is preliminary data.</text>
</comment>
<dbReference type="Proteomes" id="UP001291309">
    <property type="component" value="Unassembled WGS sequence"/>
</dbReference>
<organism evidence="2 3">
    <name type="scientific">Hyalangium rubrum</name>
    <dbReference type="NCBI Taxonomy" id="3103134"/>
    <lineage>
        <taxon>Bacteria</taxon>
        <taxon>Pseudomonadati</taxon>
        <taxon>Myxococcota</taxon>
        <taxon>Myxococcia</taxon>
        <taxon>Myxococcales</taxon>
        <taxon>Cystobacterineae</taxon>
        <taxon>Archangiaceae</taxon>
        <taxon>Hyalangium</taxon>
    </lineage>
</organism>
<gene>
    <name evidence="2" type="ORF">SYV04_28565</name>
</gene>
<name>A0ABU5HBX6_9BACT</name>
<dbReference type="EMBL" id="JAXIVS010000011">
    <property type="protein sequence ID" value="MDY7230384.1"/>
    <property type="molecule type" value="Genomic_DNA"/>
</dbReference>
<evidence type="ECO:0000259" key="1">
    <source>
        <dbReference type="Pfam" id="PF18354"/>
    </source>
</evidence>
<dbReference type="Gene3D" id="2.30.30.630">
    <property type="match status" value="1"/>
</dbReference>